<dbReference type="Proteomes" id="UP000515908">
    <property type="component" value="Chromosome 04"/>
</dbReference>
<gene>
    <name evidence="2" type="ORF">ADEAN_000274400</name>
</gene>
<evidence type="ECO:0000313" key="3">
    <source>
        <dbReference type="Proteomes" id="UP000515908"/>
    </source>
</evidence>
<dbReference type="Gene3D" id="3.80.10.10">
    <property type="entry name" value="Ribonuclease Inhibitor"/>
    <property type="match status" value="1"/>
</dbReference>
<dbReference type="EMBL" id="LR877148">
    <property type="protein sequence ID" value="CAD2215289.1"/>
    <property type="molecule type" value="Genomic_DNA"/>
</dbReference>
<dbReference type="VEuPathDB" id="TriTrypDB:ADEAN_000274400"/>
<keyword evidence="3" id="KW-1185">Reference proteome</keyword>
<evidence type="ECO:0000259" key="1">
    <source>
        <dbReference type="Pfam" id="PF26020"/>
    </source>
</evidence>
<dbReference type="InterPro" id="IPR032675">
    <property type="entry name" value="LRR_dom_sf"/>
</dbReference>
<sequence length="223" mass="24495">MDVSNCYLERTAPFVLGQLLSTPQPSELRHITSLRLDGNYFSNDGLANALSSIAEECERTVLFPVLEQLYLNNMNLDSSAVSGVLSFLFPIDRVAAQRFSVQLPAVPEVFQRPHTVSATPTPIFPAIKVLCLSDNPGLGTAGFTCVLQHLLTSHFSDHQLSVLDLSRCDLDKKCGKPLKQYVKEIDEAHAEGTFPVVTQNIVLMGNARFKVPNHSEGTTKIVI</sequence>
<accession>A0A7G2C6S4</accession>
<evidence type="ECO:0000313" key="2">
    <source>
        <dbReference type="EMBL" id="CAD2215289.1"/>
    </source>
</evidence>
<name>A0A7G2C6S4_9TRYP</name>
<protein>
    <recommendedName>
        <fullName evidence="1">Leucine-rich domain-containing protein</fullName>
    </recommendedName>
</protein>
<feature type="domain" description="Leucine-rich" evidence="1">
    <location>
        <begin position="1"/>
        <end position="207"/>
    </location>
</feature>
<reference evidence="2 3" key="1">
    <citation type="submission" date="2020-08" db="EMBL/GenBank/DDBJ databases">
        <authorList>
            <person name="Newling K."/>
            <person name="Davey J."/>
            <person name="Forrester S."/>
        </authorList>
    </citation>
    <scope>NUCLEOTIDE SEQUENCE [LARGE SCALE GENOMIC DNA]</scope>
    <source>
        <strain evidence="3">Crithidia deanei Carvalho (ATCC PRA-265)</strain>
    </source>
</reference>
<dbReference type="SUPFAM" id="SSF52047">
    <property type="entry name" value="RNI-like"/>
    <property type="match status" value="1"/>
</dbReference>
<proteinExistence type="predicted"/>
<organism evidence="2 3">
    <name type="scientific">Angomonas deanei</name>
    <dbReference type="NCBI Taxonomy" id="59799"/>
    <lineage>
        <taxon>Eukaryota</taxon>
        <taxon>Discoba</taxon>
        <taxon>Euglenozoa</taxon>
        <taxon>Kinetoplastea</taxon>
        <taxon>Metakinetoplastina</taxon>
        <taxon>Trypanosomatida</taxon>
        <taxon>Trypanosomatidae</taxon>
        <taxon>Strigomonadinae</taxon>
        <taxon>Angomonas</taxon>
    </lineage>
</organism>
<dbReference type="InterPro" id="IPR058820">
    <property type="entry name" value="LRR_16"/>
</dbReference>
<dbReference type="Pfam" id="PF26020">
    <property type="entry name" value="LRR_16"/>
    <property type="match status" value="1"/>
</dbReference>
<dbReference type="AlphaFoldDB" id="A0A7G2C6S4"/>